<protein>
    <submittedName>
        <fullName evidence="1">SsDNA binding protein</fullName>
    </submittedName>
</protein>
<proteinExistence type="predicted"/>
<reference evidence="1" key="1">
    <citation type="journal article" date="2021" name="Proc. Natl. Acad. Sci. U.S.A.">
        <title>A Catalog of Tens of Thousands of Viruses from Human Metagenomes Reveals Hidden Associations with Chronic Diseases.</title>
        <authorList>
            <person name="Tisza M.J."/>
            <person name="Buck C.B."/>
        </authorList>
    </citation>
    <scope>NUCLEOTIDE SEQUENCE</scope>
    <source>
        <strain evidence="1">Ctx9R1</strain>
    </source>
</reference>
<sequence length="99" mass="10813">MLSKKELFNAKASSQKIEKGLQIDVVNVGEYADTDKDGSPVTVSVLVDKDGAVFTSISKTVNETLDMLEDIISDDGHAIIEVCENTSNSGRKFYQLMIL</sequence>
<organism evidence="1">
    <name type="scientific">Podoviridae sp. ctx9R1</name>
    <dbReference type="NCBI Taxonomy" id="2826589"/>
    <lineage>
        <taxon>Viruses</taxon>
        <taxon>Duplodnaviria</taxon>
        <taxon>Heunggongvirae</taxon>
        <taxon>Uroviricota</taxon>
        <taxon>Caudoviricetes</taxon>
    </lineage>
</organism>
<dbReference type="Pfam" id="PF17427">
    <property type="entry name" value="Phi29_Phage_SSB"/>
    <property type="match status" value="1"/>
</dbReference>
<evidence type="ECO:0000313" key="1">
    <source>
        <dbReference type="EMBL" id="DAD74212.1"/>
    </source>
</evidence>
<accession>A0A8S5LW65</accession>
<dbReference type="InterPro" id="IPR035408">
    <property type="entry name" value="Phi29_Phage_SSB"/>
</dbReference>
<name>A0A8S5LW65_9CAUD</name>
<dbReference type="EMBL" id="BK014755">
    <property type="protein sequence ID" value="DAD74212.1"/>
    <property type="molecule type" value="Genomic_DNA"/>
</dbReference>